<dbReference type="InterPro" id="IPR055370">
    <property type="entry name" value="Lsr2_DNA-bd"/>
</dbReference>
<organism evidence="4 5">
    <name type="scientific">Streptomyces griseiscabiei</name>
    <dbReference type="NCBI Taxonomy" id="2993540"/>
    <lineage>
        <taxon>Bacteria</taxon>
        <taxon>Bacillati</taxon>
        <taxon>Actinomycetota</taxon>
        <taxon>Actinomycetes</taxon>
        <taxon>Kitasatosporales</taxon>
        <taxon>Streptomycetaceae</taxon>
        <taxon>Streptomyces</taxon>
    </lineage>
</organism>
<keyword evidence="2" id="KW-0175">Coiled coil</keyword>
<keyword evidence="5" id="KW-1185">Reference proteome</keyword>
<protein>
    <submittedName>
        <fullName evidence="4">Lsr2 family protein</fullName>
    </submittedName>
</protein>
<accession>A0ABU4LJW8</accession>
<name>A0ABU4LJW8_9ACTN</name>
<evidence type="ECO:0000313" key="5">
    <source>
        <dbReference type="Proteomes" id="UP001271723"/>
    </source>
</evidence>
<reference evidence="4 5" key="1">
    <citation type="journal article" date="2023" name="Microb. Genom.">
        <title>Mesoterricola silvestris gen. nov., sp. nov., Mesoterricola sediminis sp. nov., Geothrix oryzae sp. nov., Geothrix edaphica sp. nov., Geothrix rubra sp. nov., and Geothrix limicola sp. nov., six novel members of Acidobacteriota isolated from soils.</title>
        <authorList>
            <person name="Weisberg A.J."/>
            <person name="Pearce E."/>
            <person name="Kramer C.G."/>
            <person name="Chang J.H."/>
            <person name="Clarke C.R."/>
        </authorList>
    </citation>
    <scope>NUCLEOTIDE SEQUENCE [LARGE SCALE GENOMIC DNA]</scope>
    <source>
        <strain evidence="4 5">NRRL_B-2795</strain>
    </source>
</reference>
<evidence type="ECO:0000256" key="2">
    <source>
        <dbReference type="SAM" id="Coils"/>
    </source>
</evidence>
<dbReference type="Proteomes" id="UP001271723">
    <property type="component" value="Unassembled WGS sequence"/>
</dbReference>
<keyword evidence="1" id="KW-0238">DNA-binding</keyword>
<feature type="domain" description="Lsr2 DNA-binding" evidence="3">
    <location>
        <begin position="141"/>
        <end position="169"/>
    </location>
</feature>
<dbReference type="EMBL" id="JARAVY010000039">
    <property type="protein sequence ID" value="MDX2916122.1"/>
    <property type="molecule type" value="Genomic_DNA"/>
</dbReference>
<dbReference type="Pfam" id="PF23359">
    <property type="entry name" value="Lsr2_DNA-bd"/>
    <property type="match status" value="1"/>
</dbReference>
<proteinExistence type="predicted"/>
<gene>
    <name evidence="4" type="ORF">PV517_46585</name>
</gene>
<dbReference type="RefSeq" id="WP_086752199.1">
    <property type="nucleotide sequence ID" value="NZ_JAGJBZ010000007.1"/>
</dbReference>
<sequence length="181" mass="19348">MTTTDAYTLAATELLKAGTPVADIAAQTGMSHGEIAALAETEGLTATHARQTMKELLEALAWGEKHDTKKAQNLAARARTALTELVQLRKSEALVAQAEAEVGELKQQLAQAEQKLRAVKTGKPVAVAVAATTTDGKGEREKIRAWARRNGYEVADRGALTQKVMDAYANRDQVPELRAAG</sequence>
<dbReference type="InterPro" id="IPR036625">
    <property type="entry name" value="E3-bd_dom_sf"/>
</dbReference>
<evidence type="ECO:0000313" key="4">
    <source>
        <dbReference type="EMBL" id="MDX2916122.1"/>
    </source>
</evidence>
<evidence type="ECO:0000259" key="3">
    <source>
        <dbReference type="Pfam" id="PF23359"/>
    </source>
</evidence>
<evidence type="ECO:0000256" key="1">
    <source>
        <dbReference type="ARBA" id="ARBA00023125"/>
    </source>
</evidence>
<dbReference type="Gene3D" id="4.10.320.10">
    <property type="entry name" value="E3-binding domain"/>
    <property type="match status" value="1"/>
</dbReference>
<comment type="caution">
    <text evidence="4">The sequence shown here is derived from an EMBL/GenBank/DDBJ whole genome shotgun (WGS) entry which is preliminary data.</text>
</comment>
<feature type="coiled-coil region" evidence="2">
    <location>
        <begin position="88"/>
        <end position="122"/>
    </location>
</feature>